<reference evidence="10 11" key="1">
    <citation type="submission" date="2015-09" db="EMBL/GenBank/DDBJ databases">
        <title>Complete genome of Psychrobacter urativorans R10.10B.</title>
        <authorList>
            <person name="See-Too W.S."/>
            <person name="Chan K.G."/>
        </authorList>
    </citation>
    <scope>NUCLEOTIDE SEQUENCE [LARGE SCALE GENOMIC DNA]</scope>
    <source>
        <strain evidence="10 11">R10.10B</strain>
    </source>
</reference>
<name>A0A0M4U4D2_9GAMM</name>
<dbReference type="CDD" id="cd11648">
    <property type="entry name" value="RsmI"/>
    <property type="match status" value="1"/>
</dbReference>
<dbReference type="PANTHER" id="PTHR46111:SF1">
    <property type="entry name" value="RIBOSOMAL RNA SMALL SUBUNIT METHYLTRANSFERASE I"/>
    <property type="match status" value="1"/>
</dbReference>
<organism evidence="10 11">
    <name type="scientific">Psychrobacter urativorans</name>
    <dbReference type="NCBI Taxonomy" id="45610"/>
    <lineage>
        <taxon>Bacteria</taxon>
        <taxon>Pseudomonadati</taxon>
        <taxon>Pseudomonadota</taxon>
        <taxon>Gammaproteobacteria</taxon>
        <taxon>Moraxellales</taxon>
        <taxon>Moraxellaceae</taxon>
        <taxon>Psychrobacter</taxon>
    </lineage>
</organism>
<comment type="subcellular location">
    <subcellularLocation>
        <location evidence="6">Cytoplasm</location>
    </subcellularLocation>
</comment>
<keyword evidence="5 6" id="KW-0949">S-adenosyl-L-methionine</keyword>
<dbReference type="InterPro" id="IPR035996">
    <property type="entry name" value="4pyrrol_Methylase_sf"/>
</dbReference>
<dbReference type="FunFam" id="3.30.950.10:FF:000002">
    <property type="entry name" value="Ribosomal RNA small subunit methyltransferase I"/>
    <property type="match status" value="1"/>
</dbReference>
<keyword evidence="4 6" id="KW-0808">Transferase</keyword>
<feature type="compositionally biased region" description="Low complexity" evidence="7">
    <location>
        <begin position="70"/>
        <end position="85"/>
    </location>
</feature>
<evidence type="ECO:0000256" key="3">
    <source>
        <dbReference type="ARBA" id="ARBA00022603"/>
    </source>
</evidence>
<protein>
    <recommendedName>
        <fullName evidence="6">Ribosomal RNA small subunit methyltransferase I</fullName>
        <ecNumber evidence="6">2.1.1.198</ecNumber>
    </recommendedName>
    <alternativeName>
        <fullName evidence="6">16S rRNA 2'-O-ribose C1402 methyltransferase</fullName>
    </alternativeName>
    <alternativeName>
        <fullName evidence="6">rRNA (cytidine-2'-O-)-methyltransferase RsmI</fullName>
    </alternativeName>
</protein>
<proteinExistence type="inferred from homology"/>
<dbReference type="InterPro" id="IPR014776">
    <property type="entry name" value="4pyrrole_Mease_sub2"/>
</dbReference>
<accession>A0A0M4U4D2</accession>
<dbReference type="Pfam" id="PF00590">
    <property type="entry name" value="TP_methylase"/>
    <property type="match status" value="1"/>
</dbReference>
<comment type="similarity">
    <text evidence="6">Belongs to the methyltransferase superfamily. RsmI family.</text>
</comment>
<dbReference type="KEGG" id="pur:AOC03_05065"/>
<dbReference type="Pfam" id="PF23016">
    <property type="entry name" value="RsmI_C"/>
    <property type="match status" value="1"/>
</dbReference>
<evidence type="ECO:0000256" key="5">
    <source>
        <dbReference type="ARBA" id="ARBA00022691"/>
    </source>
</evidence>
<evidence type="ECO:0000313" key="10">
    <source>
        <dbReference type="EMBL" id="ALF59506.1"/>
    </source>
</evidence>
<dbReference type="RefSeq" id="WP_062533911.1">
    <property type="nucleotide sequence ID" value="NZ_CP012678.1"/>
</dbReference>
<dbReference type="SUPFAM" id="SSF53790">
    <property type="entry name" value="Tetrapyrrole methylase"/>
    <property type="match status" value="1"/>
</dbReference>
<dbReference type="EMBL" id="CP012678">
    <property type="protein sequence ID" value="ALF59506.1"/>
    <property type="molecule type" value="Genomic_DNA"/>
</dbReference>
<dbReference type="PANTHER" id="PTHR46111">
    <property type="entry name" value="RIBOSOMAL RNA SMALL SUBUNIT METHYLTRANSFERASE I"/>
    <property type="match status" value="1"/>
</dbReference>
<evidence type="ECO:0000256" key="6">
    <source>
        <dbReference type="HAMAP-Rule" id="MF_01877"/>
    </source>
</evidence>
<dbReference type="InterPro" id="IPR008189">
    <property type="entry name" value="rRNA_ssu_MeTfrase_I"/>
</dbReference>
<evidence type="ECO:0000256" key="7">
    <source>
        <dbReference type="SAM" id="MobiDB-lite"/>
    </source>
</evidence>
<dbReference type="AlphaFoldDB" id="A0A0M4U4D2"/>
<evidence type="ECO:0000259" key="8">
    <source>
        <dbReference type="Pfam" id="PF00590"/>
    </source>
</evidence>
<keyword evidence="11" id="KW-1185">Reference proteome</keyword>
<comment type="function">
    <text evidence="6">Catalyzes the 2'-O-methylation of the ribose of cytidine 1402 (C1402) in 16S rRNA.</text>
</comment>
<keyword evidence="3 6" id="KW-0489">Methyltransferase</keyword>
<dbReference type="InterPro" id="IPR014777">
    <property type="entry name" value="4pyrrole_Mease_sub1"/>
</dbReference>
<dbReference type="GO" id="GO:0070677">
    <property type="term" value="F:rRNA (cytosine-2'-O-)-methyltransferase activity"/>
    <property type="evidence" value="ECO:0007669"/>
    <property type="project" value="UniProtKB-UniRule"/>
</dbReference>
<dbReference type="Gene3D" id="3.30.950.10">
    <property type="entry name" value="Methyltransferase, Cobalt-precorrin-4 Transmethylase, Domain 2"/>
    <property type="match status" value="1"/>
</dbReference>
<evidence type="ECO:0000256" key="4">
    <source>
        <dbReference type="ARBA" id="ARBA00022679"/>
    </source>
</evidence>
<evidence type="ECO:0000313" key="11">
    <source>
        <dbReference type="Proteomes" id="UP000059847"/>
    </source>
</evidence>
<evidence type="ECO:0000256" key="2">
    <source>
        <dbReference type="ARBA" id="ARBA00022552"/>
    </source>
</evidence>
<comment type="catalytic activity">
    <reaction evidence="6">
        <text>cytidine(1402) in 16S rRNA + S-adenosyl-L-methionine = 2'-O-methylcytidine(1402) in 16S rRNA + S-adenosyl-L-homocysteine + H(+)</text>
        <dbReference type="Rhea" id="RHEA:42924"/>
        <dbReference type="Rhea" id="RHEA-COMP:10285"/>
        <dbReference type="Rhea" id="RHEA-COMP:10286"/>
        <dbReference type="ChEBI" id="CHEBI:15378"/>
        <dbReference type="ChEBI" id="CHEBI:57856"/>
        <dbReference type="ChEBI" id="CHEBI:59789"/>
        <dbReference type="ChEBI" id="CHEBI:74495"/>
        <dbReference type="ChEBI" id="CHEBI:82748"/>
        <dbReference type="EC" id="2.1.1.198"/>
    </reaction>
</comment>
<feature type="region of interest" description="Disordered" evidence="7">
    <location>
        <begin position="61"/>
        <end position="94"/>
    </location>
</feature>
<dbReference type="STRING" id="45610.AOC03_05065"/>
<dbReference type="Proteomes" id="UP000059847">
    <property type="component" value="Chromosome"/>
</dbReference>
<evidence type="ECO:0000256" key="1">
    <source>
        <dbReference type="ARBA" id="ARBA00022490"/>
    </source>
</evidence>
<dbReference type="PIRSF" id="PIRSF005917">
    <property type="entry name" value="MTase_YraL"/>
    <property type="match status" value="1"/>
</dbReference>
<sequence length="329" mass="35527">MSTPTTMPACLYIVATPIGNMQDMTPRAIDTLKQVAIIACEDTRTSGRLLSYFGIDTKAAKDNTTDKNADNPANNTNNIANKNADSSTTDDADNKKGHNKLWAYHEHNSGIQTPKIIEMIQQGHSVALISDAGTPLVSDPGYQLVQAAHAAGVTVSPIAGVSASIAALSVAGLPSDRFSFIGFLPAKTHGRQKQLTALQSRPETLIFYEAPHRIISSLEDMAEVFGAERGVTFCRELTKTFETVHKSTLGELVEFVKADDNQQRGEMVLVVAGNNIAQDDDDISVHDTLLQRLLLDLSVKKAAALAADMTGVKKNALYQRLLELQATHE</sequence>
<dbReference type="HAMAP" id="MF_01877">
    <property type="entry name" value="16SrRNA_methyltr_I"/>
    <property type="match status" value="1"/>
</dbReference>
<dbReference type="EC" id="2.1.1.198" evidence="6"/>
<feature type="domain" description="Tetrapyrrole methylase" evidence="8">
    <location>
        <begin position="11"/>
        <end position="252"/>
    </location>
</feature>
<dbReference type="InterPro" id="IPR018063">
    <property type="entry name" value="SAM_MeTrfase_RsmI_CS"/>
</dbReference>
<feature type="domain" description="RsmI HTH" evidence="9">
    <location>
        <begin position="286"/>
        <end position="325"/>
    </location>
</feature>
<keyword evidence="1 6" id="KW-0963">Cytoplasm</keyword>
<gene>
    <name evidence="6" type="primary">rsmI</name>
    <name evidence="10" type="ORF">AOC03_05065</name>
</gene>
<dbReference type="NCBIfam" id="TIGR00096">
    <property type="entry name" value="16S rRNA (cytidine(1402)-2'-O)-methyltransferase"/>
    <property type="match status" value="1"/>
</dbReference>
<keyword evidence="2 6" id="KW-0698">rRNA processing</keyword>
<dbReference type="InterPro" id="IPR000878">
    <property type="entry name" value="4pyrrol_Mease"/>
</dbReference>
<dbReference type="OrthoDB" id="9809084at2"/>
<dbReference type="InterPro" id="IPR053910">
    <property type="entry name" value="RsmI_HTH"/>
</dbReference>
<dbReference type="PROSITE" id="PS01296">
    <property type="entry name" value="RSMI"/>
    <property type="match status" value="1"/>
</dbReference>
<dbReference type="Gene3D" id="3.40.1010.10">
    <property type="entry name" value="Cobalt-precorrin-4 Transmethylase, Domain 1"/>
    <property type="match status" value="1"/>
</dbReference>
<dbReference type="GO" id="GO:0005737">
    <property type="term" value="C:cytoplasm"/>
    <property type="evidence" value="ECO:0007669"/>
    <property type="project" value="UniProtKB-SubCell"/>
</dbReference>
<evidence type="ECO:0000259" key="9">
    <source>
        <dbReference type="Pfam" id="PF23016"/>
    </source>
</evidence>